<comment type="caution">
    <text evidence="1">The sequence shown here is derived from an EMBL/GenBank/DDBJ whole genome shotgun (WGS) entry which is preliminary data.</text>
</comment>
<evidence type="ECO:0000313" key="2">
    <source>
        <dbReference type="Proteomes" id="UP000562352"/>
    </source>
</evidence>
<keyword evidence="2" id="KW-1185">Reference proteome</keyword>
<dbReference type="EMBL" id="JACHJJ010000013">
    <property type="protein sequence ID" value="MBB5964677.1"/>
    <property type="molecule type" value="Genomic_DNA"/>
</dbReference>
<evidence type="ECO:0008006" key="3">
    <source>
        <dbReference type="Google" id="ProtNLM"/>
    </source>
</evidence>
<name>A0A841D806_PLAVE</name>
<dbReference type="RefSeq" id="WP_184943673.1">
    <property type="nucleotide sequence ID" value="NZ_BAAAWZ010000001.1"/>
</dbReference>
<protein>
    <recommendedName>
        <fullName evidence="3">Acetyltransferase (GNAT) domain-containing protein</fullName>
    </recommendedName>
</protein>
<dbReference type="AlphaFoldDB" id="A0A841D806"/>
<dbReference type="Gene3D" id="3.40.630.30">
    <property type="match status" value="1"/>
</dbReference>
<dbReference type="Proteomes" id="UP000562352">
    <property type="component" value="Unassembled WGS sequence"/>
</dbReference>
<proteinExistence type="predicted"/>
<organism evidence="1 2">
    <name type="scientific">Planomonospora venezuelensis</name>
    <dbReference type="NCBI Taxonomy" id="1999"/>
    <lineage>
        <taxon>Bacteria</taxon>
        <taxon>Bacillati</taxon>
        <taxon>Actinomycetota</taxon>
        <taxon>Actinomycetes</taxon>
        <taxon>Streptosporangiales</taxon>
        <taxon>Streptosporangiaceae</taxon>
        <taxon>Planomonospora</taxon>
    </lineage>
</organism>
<gene>
    <name evidence="1" type="ORF">FHS22_003961</name>
</gene>
<accession>A0A841D806</accession>
<evidence type="ECO:0000313" key="1">
    <source>
        <dbReference type="EMBL" id="MBB5964677.1"/>
    </source>
</evidence>
<sequence>MSLRFDVPVLHGSLVRLEPLAMGHAPDLARAAEEDRSSYRFTAVPRAAEVDRYLEDRLSHDAAVLFAQVRVRDGAAVGCTGRRARVRGAVTGPEAVPWSVPAPRRA</sequence>
<reference evidence="1 2" key="1">
    <citation type="submission" date="2020-08" db="EMBL/GenBank/DDBJ databases">
        <title>Genomic Encyclopedia of Type Strains, Phase III (KMG-III): the genomes of soil and plant-associated and newly described type strains.</title>
        <authorList>
            <person name="Whitman W."/>
        </authorList>
    </citation>
    <scope>NUCLEOTIDE SEQUENCE [LARGE SCALE GENOMIC DNA]</scope>
    <source>
        <strain evidence="1 2">CECT 3303</strain>
    </source>
</reference>